<dbReference type="FunCoup" id="A0A1Q3C2P3">
    <property type="interactions" value="1340"/>
</dbReference>
<dbReference type="NCBIfam" id="TIGR02727">
    <property type="entry name" value="MTHFS_bact"/>
    <property type="match status" value="1"/>
</dbReference>
<evidence type="ECO:0000313" key="7">
    <source>
        <dbReference type="EMBL" id="GAV74392.1"/>
    </source>
</evidence>
<sequence>MFLFFSFFFRGYILTYLIIEIILLLVFLNQLQKKKKKVWSEGIMWSNVVVQRIKAMGLMAMSEQLRTTTPTAVAAKAIAKQTHPPRAAAASRSFVSTMSNHSDLLQPIFEQKMKLRSKVRKSLKSMDPALRSQQDDAIQRIVLDSPWFKSCKRLCAYISCTSLREVDTSKLLAEILSNQPKDGDAHIAKRLYVPRVEDNNCYMRMFHISGVDDLVLNSMNILEPAPVDYDGNEREDDRSCAVMQAAEPVDLFLVPGLAFDKSGNRLGRGKGYYDALISKYQELAKERNWRKPLFVALSYSVQIMDEGIIPVTPNDVPIDALVSPSGAIPITPAALDRMNIGV</sequence>
<keyword evidence="2" id="KW-0547">Nucleotide-binding</keyword>
<proteinExistence type="inferred from homology"/>
<dbReference type="GO" id="GO:0030272">
    <property type="term" value="F:5-formyltetrahydrofolate cyclo-ligase activity"/>
    <property type="evidence" value="ECO:0007669"/>
    <property type="project" value="UniProtKB-EC"/>
</dbReference>
<evidence type="ECO:0000256" key="6">
    <source>
        <dbReference type="SAM" id="Phobius"/>
    </source>
</evidence>
<dbReference type="Gene3D" id="3.40.50.10420">
    <property type="entry name" value="NagB/RpiA/CoA transferase-like"/>
    <property type="match status" value="1"/>
</dbReference>
<organism evidence="7 8">
    <name type="scientific">Cephalotus follicularis</name>
    <name type="common">Albany pitcher plant</name>
    <dbReference type="NCBI Taxonomy" id="3775"/>
    <lineage>
        <taxon>Eukaryota</taxon>
        <taxon>Viridiplantae</taxon>
        <taxon>Streptophyta</taxon>
        <taxon>Embryophyta</taxon>
        <taxon>Tracheophyta</taxon>
        <taxon>Spermatophyta</taxon>
        <taxon>Magnoliopsida</taxon>
        <taxon>eudicotyledons</taxon>
        <taxon>Gunneridae</taxon>
        <taxon>Pentapetalae</taxon>
        <taxon>rosids</taxon>
        <taxon>fabids</taxon>
        <taxon>Oxalidales</taxon>
        <taxon>Cephalotaceae</taxon>
        <taxon>Cephalotus</taxon>
    </lineage>
</organism>
<feature type="transmembrane region" description="Helical" evidence="6">
    <location>
        <begin position="6"/>
        <end position="28"/>
    </location>
</feature>
<dbReference type="AlphaFoldDB" id="A0A1Q3C2P3"/>
<dbReference type="InterPro" id="IPR002698">
    <property type="entry name" value="FTHF_cligase"/>
</dbReference>
<dbReference type="OrthoDB" id="2015992at2759"/>
<dbReference type="PANTHER" id="PTHR23407:SF1">
    <property type="entry name" value="5-FORMYLTETRAHYDROFOLATE CYCLO-LIGASE"/>
    <property type="match status" value="1"/>
</dbReference>
<evidence type="ECO:0000256" key="3">
    <source>
        <dbReference type="ARBA" id="ARBA00022840"/>
    </source>
</evidence>
<evidence type="ECO:0000256" key="2">
    <source>
        <dbReference type="ARBA" id="ARBA00022741"/>
    </source>
</evidence>
<dbReference type="FunFam" id="3.40.50.10420:FF:000003">
    <property type="entry name" value="5-formyltetrahydrofolate cyclo-ligase"/>
    <property type="match status" value="1"/>
</dbReference>
<dbReference type="GO" id="GO:0009396">
    <property type="term" value="P:folic acid-containing compound biosynthetic process"/>
    <property type="evidence" value="ECO:0007669"/>
    <property type="project" value="TreeGrafter"/>
</dbReference>
<evidence type="ECO:0000256" key="4">
    <source>
        <dbReference type="ARBA" id="ARBA00036539"/>
    </source>
</evidence>
<dbReference type="GO" id="GO:0005524">
    <property type="term" value="F:ATP binding"/>
    <property type="evidence" value="ECO:0007669"/>
    <property type="project" value="UniProtKB-KW"/>
</dbReference>
<comment type="similarity">
    <text evidence="1">Belongs to the 5-formyltetrahydrofolate cyclo-ligase family.</text>
</comment>
<keyword evidence="8" id="KW-1185">Reference proteome</keyword>
<gene>
    <name evidence="7" type="ORF">CFOL_v3_17872</name>
</gene>
<dbReference type="InParanoid" id="A0A1Q3C2P3"/>
<keyword evidence="3" id="KW-0067">ATP-binding</keyword>
<dbReference type="InterPro" id="IPR024185">
    <property type="entry name" value="FTHF_cligase-like_sf"/>
</dbReference>
<dbReference type="GO" id="GO:0005739">
    <property type="term" value="C:mitochondrion"/>
    <property type="evidence" value="ECO:0007669"/>
    <property type="project" value="TreeGrafter"/>
</dbReference>
<dbReference type="STRING" id="3775.A0A1Q3C2P3"/>
<name>A0A1Q3C2P3_CEPFO</name>
<comment type="catalytic activity">
    <reaction evidence="4">
        <text>(6S)-5-formyl-5,6,7,8-tetrahydrofolate + ATP = (6R)-5,10-methenyltetrahydrofolate + ADP + phosphate</text>
        <dbReference type="Rhea" id="RHEA:10488"/>
        <dbReference type="ChEBI" id="CHEBI:30616"/>
        <dbReference type="ChEBI" id="CHEBI:43474"/>
        <dbReference type="ChEBI" id="CHEBI:57455"/>
        <dbReference type="ChEBI" id="CHEBI:57457"/>
        <dbReference type="ChEBI" id="CHEBI:456216"/>
        <dbReference type="EC" id="6.3.3.2"/>
    </reaction>
</comment>
<dbReference type="SUPFAM" id="SSF100950">
    <property type="entry name" value="NagB/RpiA/CoA transferase-like"/>
    <property type="match status" value="1"/>
</dbReference>
<dbReference type="Pfam" id="PF01812">
    <property type="entry name" value="5-FTHF_cyc-lig"/>
    <property type="match status" value="1"/>
</dbReference>
<accession>A0A1Q3C2P3</accession>
<keyword evidence="6" id="KW-0472">Membrane</keyword>
<keyword evidence="6" id="KW-1133">Transmembrane helix</keyword>
<evidence type="ECO:0000313" key="8">
    <source>
        <dbReference type="Proteomes" id="UP000187406"/>
    </source>
</evidence>
<dbReference type="EC" id="6.3.3.2" evidence="5"/>
<evidence type="ECO:0000256" key="5">
    <source>
        <dbReference type="ARBA" id="ARBA00038966"/>
    </source>
</evidence>
<dbReference type="GO" id="GO:0035999">
    <property type="term" value="P:tetrahydrofolate interconversion"/>
    <property type="evidence" value="ECO:0007669"/>
    <property type="project" value="TreeGrafter"/>
</dbReference>
<dbReference type="InterPro" id="IPR037171">
    <property type="entry name" value="NagB/RpiA_transferase-like"/>
</dbReference>
<protein>
    <recommendedName>
        <fullName evidence="5">5-formyltetrahydrofolate cyclo-ligase</fullName>
        <ecNumber evidence="5">6.3.3.2</ecNumber>
    </recommendedName>
</protein>
<comment type="caution">
    <text evidence="7">The sequence shown here is derived from an EMBL/GenBank/DDBJ whole genome shotgun (WGS) entry which is preliminary data.</text>
</comment>
<dbReference type="Proteomes" id="UP000187406">
    <property type="component" value="Unassembled WGS sequence"/>
</dbReference>
<dbReference type="PANTHER" id="PTHR23407">
    <property type="entry name" value="ATPASE INHIBITOR/5-FORMYLTETRAHYDROFOLATE CYCLO-LIGASE"/>
    <property type="match status" value="1"/>
</dbReference>
<dbReference type="EMBL" id="BDDD01001229">
    <property type="protein sequence ID" value="GAV74392.1"/>
    <property type="molecule type" value="Genomic_DNA"/>
</dbReference>
<keyword evidence="6" id="KW-0812">Transmembrane</keyword>
<evidence type="ECO:0000256" key="1">
    <source>
        <dbReference type="ARBA" id="ARBA00010638"/>
    </source>
</evidence>
<reference evidence="8" key="1">
    <citation type="submission" date="2016-04" db="EMBL/GenBank/DDBJ databases">
        <title>Cephalotus genome sequencing.</title>
        <authorList>
            <person name="Fukushima K."/>
            <person name="Hasebe M."/>
            <person name="Fang X."/>
        </authorList>
    </citation>
    <scope>NUCLEOTIDE SEQUENCE [LARGE SCALE GENOMIC DNA]</scope>
    <source>
        <strain evidence="8">cv. St1</strain>
    </source>
</reference>